<dbReference type="Gene3D" id="1.20.1310.10">
    <property type="entry name" value="Cullin Repeats"/>
    <property type="match status" value="1"/>
</dbReference>
<dbReference type="Pfam" id="PF26557">
    <property type="entry name" value="Cullin_AB"/>
    <property type="match status" value="1"/>
</dbReference>
<organism evidence="3 4">
    <name type="scientific">Thamnidium elegans</name>
    <dbReference type="NCBI Taxonomy" id="101142"/>
    <lineage>
        <taxon>Eukaryota</taxon>
        <taxon>Fungi</taxon>
        <taxon>Fungi incertae sedis</taxon>
        <taxon>Mucoromycota</taxon>
        <taxon>Mucoromycotina</taxon>
        <taxon>Mucoromycetes</taxon>
        <taxon>Mucorales</taxon>
        <taxon>Mucorineae</taxon>
        <taxon>Mucoraceae</taxon>
        <taxon>Thamnidium</taxon>
    </lineage>
</organism>
<accession>A0A8H7SLR6</accession>
<dbReference type="EMBL" id="JAEPRE010000210">
    <property type="protein sequence ID" value="KAG2230308.1"/>
    <property type="molecule type" value="Genomic_DNA"/>
</dbReference>
<name>A0A8H7SLR6_9FUNG</name>
<dbReference type="InterPro" id="IPR036317">
    <property type="entry name" value="Cullin_homology_sf"/>
</dbReference>
<evidence type="ECO:0000313" key="3">
    <source>
        <dbReference type="EMBL" id="KAG2230308.1"/>
    </source>
</evidence>
<dbReference type="GO" id="GO:0006511">
    <property type="term" value="P:ubiquitin-dependent protein catabolic process"/>
    <property type="evidence" value="ECO:0007669"/>
    <property type="project" value="InterPro"/>
</dbReference>
<proteinExistence type="inferred from homology"/>
<dbReference type="PANTHER" id="PTHR45957:SF1">
    <property type="entry name" value="ANAPHASE-PROMOTING COMPLEX SUBUNIT 2"/>
    <property type="match status" value="1"/>
</dbReference>
<dbReference type="InterPro" id="IPR016158">
    <property type="entry name" value="Cullin_homology"/>
</dbReference>
<evidence type="ECO:0000313" key="4">
    <source>
        <dbReference type="Proteomes" id="UP000613177"/>
    </source>
</evidence>
<dbReference type="SUPFAM" id="SSF75632">
    <property type="entry name" value="Cullin homology domain"/>
    <property type="match status" value="1"/>
</dbReference>
<dbReference type="SMART" id="SM00182">
    <property type="entry name" value="CULLIN"/>
    <property type="match status" value="1"/>
</dbReference>
<dbReference type="GO" id="GO:0070979">
    <property type="term" value="P:protein K11-linked ubiquitination"/>
    <property type="evidence" value="ECO:0007669"/>
    <property type="project" value="TreeGrafter"/>
</dbReference>
<dbReference type="InterPro" id="IPR044554">
    <property type="entry name" value="ANAPC2"/>
</dbReference>
<gene>
    <name evidence="3" type="ORF">INT48_001074</name>
</gene>
<comment type="similarity">
    <text evidence="1">Belongs to the cullin family.</text>
</comment>
<dbReference type="GO" id="GO:0005680">
    <property type="term" value="C:anaphase-promoting complex"/>
    <property type="evidence" value="ECO:0007669"/>
    <property type="project" value="TreeGrafter"/>
</dbReference>
<sequence>MLNMYSYFPKQSRALDSIKRLKMYFEVQGNSEKEPLPTMSKIVDYCIKYPRLLRIRDSPLKVLHDPTLPYVLVHDWYIGISLDYLETSVIVLLEQWEKVYKKKRHDPGQIADHFVQLVNDIYECYEHTGLALNMPFPEGSSLAATELKDKVKYTSIALIKEKITSSFTTARTIFYDAGSNTIEHLFRSHLQTHAKPTFAYLFSHRISKYQGPDLEYQVQTILDSNLPGLVDVFNLSDEMLKESSTKSFRNDEQNDIEIDNWLIPDHTHTLTLEQYEQKRLVFSTVCEKLNVLLLTPDWIFILKEKIEARLNTLLWKDNWTVSMVSVQLKWLHVLILPWLSYVIPKSGDVDSDWNNFLRQKIKAEHVLYELIYQSRIPKIFDIIRDYPTTKEAILDFHVIATKRDLLQDLQQKLMEELQDRLLHLGASASDILQQYIACIQCLAIIDPSCGIMGPVIEMIESYMKRYRNDAVQGVVELIRDQEEDEFFPAVQEEDVYVFKQSELTNQETPRDTVIIKEDKPAMLRRLQQKSRDSVAMLISMCNSLEDFIKGYSNKLGEVLLLTKNYDTDAEVRKLELLKRHFPAHTFLRCDIMLRDLDISRRLDKSIHENKDVSESLHAIIMSGFYWPGGDDDSDVDDLGEDDEEEIGLSSLQSWPEFERSVRAYETEFKKAKASRKLKFVPSMGSVTLELEFKTRKLKLDVCPEAALIIALFKTKEDSFTRDQIKLQVKISKEKVVEQLDFWIKQQVLELSAEGYFQLIED</sequence>
<evidence type="ECO:0000259" key="2">
    <source>
        <dbReference type="PROSITE" id="PS50069"/>
    </source>
</evidence>
<dbReference type="InterPro" id="IPR057975">
    <property type="entry name" value="TPR_ANAPC2"/>
</dbReference>
<reference evidence="3" key="1">
    <citation type="submission" date="2021-01" db="EMBL/GenBank/DDBJ databases">
        <title>Metabolic potential, ecology and presence of endohyphal bacteria is reflected in genomic diversity of Mucoromycotina.</title>
        <authorList>
            <person name="Muszewska A."/>
            <person name="Okrasinska A."/>
            <person name="Steczkiewicz K."/>
            <person name="Drgas O."/>
            <person name="Orlowska M."/>
            <person name="Perlinska-Lenart U."/>
            <person name="Aleksandrzak-Piekarczyk T."/>
            <person name="Szatraj K."/>
            <person name="Zielenkiewicz U."/>
            <person name="Pilsyk S."/>
            <person name="Malc E."/>
            <person name="Mieczkowski P."/>
            <person name="Kruszewska J.S."/>
            <person name="Biernat P."/>
            <person name="Pawlowska J."/>
        </authorList>
    </citation>
    <scope>NUCLEOTIDE SEQUENCE</scope>
    <source>
        <strain evidence="3">WA0000018081</strain>
    </source>
</reference>
<dbReference type="AlphaFoldDB" id="A0A8H7SLR6"/>
<dbReference type="Proteomes" id="UP000613177">
    <property type="component" value="Unassembled WGS sequence"/>
</dbReference>
<protein>
    <recommendedName>
        <fullName evidence="2">Cullin family profile domain-containing protein</fullName>
    </recommendedName>
</protein>
<dbReference type="Gene3D" id="3.30.230.130">
    <property type="entry name" value="Cullin, Chain C, Domain 2"/>
    <property type="match status" value="1"/>
</dbReference>
<evidence type="ECO:0000256" key="1">
    <source>
        <dbReference type="PROSITE-ProRule" id="PRU00330"/>
    </source>
</evidence>
<keyword evidence="4" id="KW-1185">Reference proteome</keyword>
<dbReference type="GO" id="GO:0031625">
    <property type="term" value="F:ubiquitin protein ligase binding"/>
    <property type="evidence" value="ECO:0007669"/>
    <property type="project" value="InterPro"/>
</dbReference>
<dbReference type="PROSITE" id="PS50069">
    <property type="entry name" value="CULLIN_2"/>
    <property type="match status" value="1"/>
</dbReference>
<dbReference type="InterPro" id="IPR059120">
    <property type="entry name" value="Cullin-like_AB"/>
</dbReference>
<dbReference type="PANTHER" id="PTHR45957">
    <property type="entry name" value="ANAPHASE-PROMOTING COMPLEX SUBUNIT 2"/>
    <property type="match status" value="1"/>
</dbReference>
<dbReference type="Pfam" id="PF25773">
    <property type="entry name" value="TPR_ANAPC2"/>
    <property type="match status" value="1"/>
</dbReference>
<dbReference type="GO" id="GO:0007091">
    <property type="term" value="P:metaphase/anaphase transition of mitotic cell cycle"/>
    <property type="evidence" value="ECO:0007669"/>
    <property type="project" value="TreeGrafter"/>
</dbReference>
<feature type="domain" description="Cullin family profile" evidence="2">
    <location>
        <begin position="511"/>
        <end position="743"/>
    </location>
</feature>
<comment type="caution">
    <text evidence="3">The sequence shown here is derived from an EMBL/GenBank/DDBJ whole genome shotgun (WGS) entry which is preliminary data.</text>
</comment>